<comment type="caution">
    <text evidence="3">The sequence shown here is derived from an EMBL/GenBank/DDBJ whole genome shotgun (WGS) entry which is preliminary data.</text>
</comment>
<feature type="compositionally biased region" description="Gly residues" evidence="1">
    <location>
        <begin position="281"/>
        <end position="291"/>
    </location>
</feature>
<organism evidence="3 4">
    <name type="scientific">Hohenbuehelia grisea</name>
    <dbReference type="NCBI Taxonomy" id="104357"/>
    <lineage>
        <taxon>Eukaryota</taxon>
        <taxon>Fungi</taxon>
        <taxon>Dikarya</taxon>
        <taxon>Basidiomycota</taxon>
        <taxon>Agaricomycotina</taxon>
        <taxon>Agaricomycetes</taxon>
        <taxon>Agaricomycetidae</taxon>
        <taxon>Agaricales</taxon>
        <taxon>Pleurotineae</taxon>
        <taxon>Pleurotaceae</taxon>
        <taxon>Hohenbuehelia</taxon>
    </lineage>
</organism>
<accession>A0ABR3J4X8</accession>
<evidence type="ECO:0000313" key="4">
    <source>
        <dbReference type="Proteomes" id="UP001556367"/>
    </source>
</evidence>
<gene>
    <name evidence="3" type="ORF">HGRIS_007466</name>
</gene>
<feature type="region of interest" description="Disordered" evidence="1">
    <location>
        <begin position="422"/>
        <end position="499"/>
    </location>
</feature>
<evidence type="ECO:0008006" key="5">
    <source>
        <dbReference type="Google" id="ProtNLM"/>
    </source>
</evidence>
<sequence length="499" mass="52575">MLGNFAAQCEPLHITWDRHSATGPSGVAPYTLQVFTSAYVFPFIIDAGDGPSFDWLVPFAPGTQFQICMFDKNGNTGGCQMIYTVTNSSATCSNATFPLGPLDVEAHDSSGPLSQFAFVNSCSDISVKPVNGTPPYTLTVCSATHGSFSVVFMACQIAPSLHPPRNITIDSSKAVNWTVDLSWASPFFISVADSASPMNFWSYGPLHSGDGDTACLDVKNSQQSSKSPAPTIGAGVGGLVVGLLAGILATWFFNRRRTRRRGHMNFTVHNSDSPVPLATEFGGGHPGGGGVHYSSVPSGHMGEDSLGSTHHQAHGPHYHIEPFVLPSERPNVLDPPSSPQHTHPVLHRAPSSFAESIDARSPSATTAYHDPFGAGAGAGGRPTSVATHAGPQPQSVYVVHHDGGKAPVTVYVQDGAEVVELPPRYNEGTPGSPGRGEGSHVGSTSGSDARSGGGRSASDLRSEGEDGMNVPGFLSQQRRPNQPRKPQWQTMNQTQDPLS</sequence>
<feature type="region of interest" description="Disordered" evidence="1">
    <location>
        <begin position="270"/>
        <end position="316"/>
    </location>
</feature>
<evidence type="ECO:0000313" key="3">
    <source>
        <dbReference type="EMBL" id="KAL0950688.1"/>
    </source>
</evidence>
<keyword evidence="2" id="KW-0472">Membrane</keyword>
<evidence type="ECO:0000256" key="1">
    <source>
        <dbReference type="SAM" id="MobiDB-lite"/>
    </source>
</evidence>
<feature type="compositionally biased region" description="Polar residues" evidence="1">
    <location>
        <begin position="490"/>
        <end position="499"/>
    </location>
</feature>
<keyword evidence="2" id="KW-1133">Transmembrane helix</keyword>
<dbReference type="Proteomes" id="UP001556367">
    <property type="component" value="Unassembled WGS sequence"/>
</dbReference>
<feature type="region of interest" description="Disordered" evidence="1">
    <location>
        <begin position="327"/>
        <end position="346"/>
    </location>
</feature>
<reference evidence="4" key="1">
    <citation type="submission" date="2024-06" db="EMBL/GenBank/DDBJ databases">
        <title>Multi-omics analyses provide insights into the biosynthesis of the anticancer antibiotic pleurotin in Hohenbuehelia grisea.</title>
        <authorList>
            <person name="Weaver J.A."/>
            <person name="Alberti F."/>
        </authorList>
    </citation>
    <scope>NUCLEOTIDE SEQUENCE [LARGE SCALE GENOMIC DNA]</scope>
    <source>
        <strain evidence="4">T-177</strain>
    </source>
</reference>
<protein>
    <recommendedName>
        <fullName evidence="5">Transmembrane protein</fullName>
    </recommendedName>
</protein>
<name>A0ABR3J4X8_9AGAR</name>
<keyword evidence="2" id="KW-0812">Transmembrane</keyword>
<proteinExistence type="predicted"/>
<keyword evidence="4" id="KW-1185">Reference proteome</keyword>
<dbReference type="EMBL" id="JASNQZ010000011">
    <property type="protein sequence ID" value="KAL0950688.1"/>
    <property type="molecule type" value="Genomic_DNA"/>
</dbReference>
<feature type="transmembrane region" description="Helical" evidence="2">
    <location>
        <begin position="232"/>
        <end position="254"/>
    </location>
</feature>
<feature type="compositionally biased region" description="Low complexity" evidence="1">
    <location>
        <begin position="476"/>
        <end position="489"/>
    </location>
</feature>
<feature type="region of interest" description="Disordered" evidence="1">
    <location>
        <begin position="352"/>
        <end position="390"/>
    </location>
</feature>
<evidence type="ECO:0000256" key="2">
    <source>
        <dbReference type="SAM" id="Phobius"/>
    </source>
</evidence>